<dbReference type="SUPFAM" id="SSF88659">
    <property type="entry name" value="Sigma3 and sigma4 domains of RNA polymerase sigma factors"/>
    <property type="match status" value="1"/>
</dbReference>
<accession>A0A162DFZ0</accession>
<dbReference type="EMBL" id="LTAO01000023">
    <property type="protein sequence ID" value="KYG29504.1"/>
    <property type="molecule type" value="Genomic_DNA"/>
</dbReference>
<dbReference type="OrthoDB" id="2471618at2"/>
<evidence type="ECO:0000313" key="2">
    <source>
        <dbReference type="Proteomes" id="UP000075806"/>
    </source>
</evidence>
<dbReference type="RefSeq" id="WP_061949300.1">
    <property type="nucleotide sequence ID" value="NZ_LTAO01000023.1"/>
</dbReference>
<evidence type="ECO:0000313" key="1">
    <source>
        <dbReference type="EMBL" id="KYG29504.1"/>
    </source>
</evidence>
<sequence>MEIVTLYKNELKRIAWRLQYKARVLSKRECRSIEDITPHYHTSKEVDNLILIQELLGEIPTNMGRRIIKDLFIKDYSEAQLAKELNMSQQAVNKWKRKTLNLLSQKVNFWTY</sequence>
<dbReference type="InterPro" id="IPR013324">
    <property type="entry name" value="RNA_pol_sigma_r3/r4-like"/>
</dbReference>
<comment type="caution">
    <text evidence="1">The sequence shown here is derived from an EMBL/GenBank/DDBJ whole genome shotgun (WGS) entry which is preliminary data.</text>
</comment>
<keyword evidence="2" id="KW-1185">Reference proteome</keyword>
<evidence type="ECO:0008006" key="3">
    <source>
        <dbReference type="Google" id="ProtNLM"/>
    </source>
</evidence>
<protein>
    <recommendedName>
        <fullName evidence="3">RNA polymerase sigma-70 region 4 domain-containing protein</fullName>
    </recommendedName>
</protein>
<dbReference type="InterPro" id="IPR036388">
    <property type="entry name" value="WH-like_DNA-bd_sf"/>
</dbReference>
<organism evidence="1 2">
    <name type="scientific">Alkalihalobacillus trypoxylicola</name>
    <dbReference type="NCBI Taxonomy" id="519424"/>
    <lineage>
        <taxon>Bacteria</taxon>
        <taxon>Bacillati</taxon>
        <taxon>Bacillota</taxon>
        <taxon>Bacilli</taxon>
        <taxon>Bacillales</taxon>
        <taxon>Bacillaceae</taxon>
        <taxon>Alkalihalobacillus</taxon>
    </lineage>
</organism>
<dbReference type="Gene3D" id="1.10.10.10">
    <property type="entry name" value="Winged helix-like DNA-binding domain superfamily/Winged helix DNA-binding domain"/>
    <property type="match status" value="1"/>
</dbReference>
<dbReference type="AlphaFoldDB" id="A0A162DFZ0"/>
<proteinExistence type="predicted"/>
<dbReference type="Proteomes" id="UP000075806">
    <property type="component" value="Unassembled WGS sequence"/>
</dbReference>
<name>A0A162DFZ0_9BACI</name>
<reference evidence="1" key="1">
    <citation type="submission" date="2016-02" db="EMBL/GenBank/DDBJ databases">
        <title>Genome sequence of Bacillus trypoxylicola KCTC 13244(T).</title>
        <authorList>
            <person name="Jeong H."/>
            <person name="Park S.-H."/>
            <person name="Choi S.-K."/>
        </authorList>
    </citation>
    <scope>NUCLEOTIDE SEQUENCE [LARGE SCALE GENOMIC DNA]</scope>
    <source>
        <strain evidence="1">KCTC 13244</strain>
    </source>
</reference>
<gene>
    <name evidence="1" type="ORF">AZF04_08260</name>
</gene>